<organism evidence="2 3">
    <name type="scientific">Aspergillus ellipticus CBS 707.79</name>
    <dbReference type="NCBI Taxonomy" id="1448320"/>
    <lineage>
        <taxon>Eukaryota</taxon>
        <taxon>Fungi</taxon>
        <taxon>Dikarya</taxon>
        <taxon>Ascomycota</taxon>
        <taxon>Pezizomycotina</taxon>
        <taxon>Eurotiomycetes</taxon>
        <taxon>Eurotiomycetidae</taxon>
        <taxon>Eurotiales</taxon>
        <taxon>Aspergillaceae</taxon>
        <taxon>Aspergillus</taxon>
        <taxon>Aspergillus subgen. Circumdati</taxon>
    </lineage>
</organism>
<evidence type="ECO:0000313" key="2">
    <source>
        <dbReference type="EMBL" id="PYH88123.1"/>
    </source>
</evidence>
<evidence type="ECO:0000256" key="1">
    <source>
        <dbReference type="SAM" id="MobiDB-lite"/>
    </source>
</evidence>
<dbReference type="AlphaFoldDB" id="A0A319DAM7"/>
<reference evidence="2 3" key="1">
    <citation type="submission" date="2018-02" db="EMBL/GenBank/DDBJ databases">
        <title>The genomes of Aspergillus section Nigri reveals drivers in fungal speciation.</title>
        <authorList>
            <consortium name="DOE Joint Genome Institute"/>
            <person name="Vesth T.C."/>
            <person name="Nybo J."/>
            <person name="Theobald S."/>
            <person name="Brandl J."/>
            <person name="Frisvad J.C."/>
            <person name="Nielsen K.F."/>
            <person name="Lyhne E.K."/>
            <person name="Kogle M.E."/>
            <person name="Kuo A."/>
            <person name="Riley R."/>
            <person name="Clum A."/>
            <person name="Nolan M."/>
            <person name="Lipzen A."/>
            <person name="Salamov A."/>
            <person name="Henrissat B."/>
            <person name="Wiebenga A."/>
            <person name="De vries R.P."/>
            <person name="Grigoriev I.V."/>
            <person name="Mortensen U.H."/>
            <person name="Andersen M.R."/>
            <person name="Baker S.E."/>
        </authorList>
    </citation>
    <scope>NUCLEOTIDE SEQUENCE [LARGE SCALE GENOMIC DNA]</scope>
    <source>
        <strain evidence="2 3">CBS 707.79</strain>
    </source>
</reference>
<keyword evidence="3" id="KW-1185">Reference proteome</keyword>
<dbReference type="EMBL" id="KZ826124">
    <property type="protein sequence ID" value="PYH88123.1"/>
    <property type="molecule type" value="Genomic_DNA"/>
</dbReference>
<dbReference type="Proteomes" id="UP000247810">
    <property type="component" value="Unassembled WGS sequence"/>
</dbReference>
<protein>
    <submittedName>
        <fullName evidence="2">Uncharacterized protein</fullName>
    </submittedName>
</protein>
<proteinExistence type="predicted"/>
<feature type="region of interest" description="Disordered" evidence="1">
    <location>
        <begin position="76"/>
        <end position="95"/>
    </location>
</feature>
<name>A0A319DAM7_9EURO</name>
<accession>A0A319DAM7</accession>
<dbReference type="VEuPathDB" id="FungiDB:BO71DRAFT_148136"/>
<sequence>MTDPFHSLPLPSLTNSPDPIQIPAGLGVGQVPLRCSRFGFHAAPVTRQLIRWPRGMSLCVGREYPLYYPQKRQMDTRAARPGMRPRRHSAVSFPDQGKENTTVLYPASEVCRGHAGLSPDILARGENPIPTRVAELVGVWCFHYLTCGFAGEAMPTIE</sequence>
<evidence type="ECO:0000313" key="3">
    <source>
        <dbReference type="Proteomes" id="UP000247810"/>
    </source>
</evidence>
<gene>
    <name evidence="2" type="ORF">BO71DRAFT_148136</name>
</gene>